<dbReference type="AlphaFoldDB" id="B4NA77"/>
<gene>
    <name evidence="2" type="primary">Dwil\GK11416</name>
    <name evidence="2" type="ORF">Dwil_GK11416</name>
</gene>
<sequence>MANDGEKHLQAAYEQLIEDSVKAQFEKNGTIGKMQSELHVKVLQMLKGQLALNPNVTLCGASGQGSNEGLVGVLNQLIIEYFNWYGYKHTMETFKMESGVSLATRSDLEAHFSNTHDVKQLPILLQILMREQERDKKTLKIKQLPSMKPTQANQEQILTQTKNSSTTLTKVIRNMPGKPLPKTSVVKQLKPLPVSGSKVLQLKKPSNKENQKYSSDLDSEATDYKSSTDDDLFSDIPDRHYYREEEPPERKYPLGFGEEGPYRSKQKEAERLYQKYQKQTTPPLKSKTLSDKRSKTTRLTKTTNAPGREALEFQLSKAMNAKAKSSSQTTSNSGKCLWSKQRTPPSEIEPNLAVMKPKCPDTLISKIQLDSDEDNDA</sequence>
<keyword evidence="3" id="KW-1185">Reference proteome</keyword>
<accession>B4NA77</accession>
<dbReference type="PhylomeDB" id="B4NA77"/>
<feature type="region of interest" description="Disordered" evidence="1">
    <location>
        <begin position="145"/>
        <end position="165"/>
    </location>
</feature>
<feature type="region of interest" description="Disordered" evidence="1">
    <location>
        <begin position="196"/>
        <end position="355"/>
    </location>
</feature>
<evidence type="ECO:0000313" key="3">
    <source>
        <dbReference type="Proteomes" id="UP000007798"/>
    </source>
</evidence>
<dbReference type="KEGG" id="dwi:6647523"/>
<dbReference type="HOGENOM" id="CLU_038514_0_0_1"/>
<dbReference type="STRING" id="7260.B4NA77"/>
<organism evidence="2 3">
    <name type="scientific">Drosophila willistoni</name>
    <name type="common">Fruit fly</name>
    <dbReference type="NCBI Taxonomy" id="7260"/>
    <lineage>
        <taxon>Eukaryota</taxon>
        <taxon>Metazoa</taxon>
        <taxon>Ecdysozoa</taxon>
        <taxon>Arthropoda</taxon>
        <taxon>Hexapoda</taxon>
        <taxon>Insecta</taxon>
        <taxon>Pterygota</taxon>
        <taxon>Neoptera</taxon>
        <taxon>Endopterygota</taxon>
        <taxon>Diptera</taxon>
        <taxon>Brachycera</taxon>
        <taxon>Muscomorpha</taxon>
        <taxon>Ephydroidea</taxon>
        <taxon>Drosophilidae</taxon>
        <taxon>Drosophila</taxon>
        <taxon>Sophophora</taxon>
    </lineage>
</organism>
<dbReference type="InterPro" id="IPR006594">
    <property type="entry name" value="LisH"/>
</dbReference>
<dbReference type="PROSITE" id="PS50896">
    <property type="entry name" value="LISH"/>
    <property type="match status" value="1"/>
</dbReference>
<protein>
    <submittedName>
        <fullName evidence="2">Uncharacterized protein</fullName>
    </submittedName>
</protein>
<dbReference type="Pfam" id="PF08513">
    <property type="entry name" value="LisH"/>
    <property type="match status" value="1"/>
</dbReference>
<evidence type="ECO:0000313" key="2">
    <source>
        <dbReference type="EMBL" id="EDW80720.1"/>
    </source>
</evidence>
<dbReference type="SMART" id="SM00667">
    <property type="entry name" value="LisH"/>
    <property type="match status" value="1"/>
</dbReference>
<dbReference type="Gene3D" id="1.20.960.40">
    <property type="match status" value="1"/>
</dbReference>
<feature type="compositionally biased region" description="Low complexity" evidence="1">
    <location>
        <begin position="316"/>
        <end position="327"/>
    </location>
</feature>
<name>B4NA77_DROWI</name>
<dbReference type="eggNOG" id="ENOG502S0C1">
    <property type="taxonomic scope" value="Eukaryota"/>
</dbReference>
<proteinExistence type="predicted"/>
<dbReference type="FunCoup" id="B4NA77">
    <property type="interactions" value="38"/>
</dbReference>
<dbReference type="EMBL" id="CH964232">
    <property type="protein sequence ID" value="EDW80720.1"/>
    <property type="molecule type" value="Genomic_DNA"/>
</dbReference>
<feature type="compositionally biased region" description="Basic and acidic residues" evidence="1">
    <location>
        <begin position="260"/>
        <end position="273"/>
    </location>
</feature>
<feature type="compositionally biased region" description="Polar residues" evidence="1">
    <location>
        <begin position="328"/>
        <end position="344"/>
    </location>
</feature>
<feature type="compositionally biased region" description="Basic and acidic residues" evidence="1">
    <location>
        <begin position="236"/>
        <end position="252"/>
    </location>
</feature>
<dbReference type="OrthoDB" id="5970631at2759"/>
<reference evidence="2 3" key="1">
    <citation type="journal article" date="2007" name="Nature">
        <title>Evolution of genes and genomes on the Drosophila phylogeny.</title>
        <authorList>
            <consortium name="Drosophila 12 Genomes Consortium"/>
            <person name="Clark A.G."/>
            <person name="Eisen M.B."/>
            <person name="Smith D.R."/>
            <person name="Bergman C.M."/>
            <person name="Oliver B."/>
            <person name="Markow T.A."/>
            <person name="Kaufman T.C."/>
            <person name="Kellis M."/>
            <person name="Gelbart W."/>
            <person name="Iyer V.N."/>
            <person name="Pollard D.A."/>
            <person name="Sackton T.B."/>
            <person name="Larracuente A.M."/>
            <person name="Singh N.D."/>
            <person name="Abad J.P."/>
            <person name="Abt D.N."/>
            <person name="Adryan B."/>
            <person name="Aguade M."/>
            <person name="Akashi H."/>
            <person name="Anderson W.W."/>
            <person name="Aquadro C.F."/>
            <person name="Ardell D.H."/>
            <person name="Arguello R."/>
            <person name="Artieri C.G."/>
            <person name="Barbash D.A."/>
            <person name="Barker D."/>
            <person name="Barsanti P."/>
            <person name="Batterham P."/>
            <person name="Batzoglou S."/>
            <person name="Begun D."/>
            <person name="Bhutkar A."/>
            <person name="Blanco E."/>
            <person name="Bosak S.A."/>
            <person name="Bradley R.K."/>
            <person name="Brand A.D."/>
            <person name="Brent M.R."/>
            <person name="Brooks A.N."/>
            <person name="Brown R.H."/>
            <person name="Butlin R.K."/>
            <person name="Caggese C."/>
            <person name="Calvi B.R."/>
            <person name="Bernardo de Carvalho A."/>
            <person name="Caspi A."/>
            <person name="Castrezana S."/>
            <person name="Celniker S.E."/>
            <person name="Chang J.L."/>
            <person name="Chapple C."/>
            <person name="Chatterji S."/>
            <person name="Chinwalla A."/>
            <person name="Civetta A."/>
            <person name="Clifton S.W."/>
            <person name="Comeron J.M."/>
            <person name="Costello J.C."/>
            <person name="Coyne J.A."/>
            <person name="Daub J."/>
            <person name="David R.G."/>
            <person name="Delcher A.L."/>
            <person name="Delehaunty K."/>
            <person name="Do C.B."/>
            <person name="Ebling H."/>
            <person name="Edwards K."/>
            <person name="Eickbush T."/>
            <person name="Evans J.D."/>
            <person name="Filipski A."/>
            <person name="Findeiss S."/>
            <person name="Freyhult E."/>
            <person name="Fulton L."/>
            <person name="Fulton R."/>
            <person name="Garcia A.C."/>
            <person name="Gardiner A."/>
            <person name="Garfield D.A."/>
            <person name="Garvin B.E."/>
            <person name="Gibson G."/>
            <person name="Gilbert D."/>
            <person name="Gnerre S."/>
            <person name="Godfrey J."/>
            <person name="Good R."/>
            <person name="Gotea V."/>
            <person name="Gravely B."/>
            <person name="Greenberg A.J."/>
            <person name="Griffiths-Jones S."/>
            <person name="Gross S."/>
            <person name="Guigo R."/>
            <person name="Gustafson E.A."/>
            <person name="Haerty W."/>
            <person name="Hahn M.W."/>
            <person name="Halligan D.L."/>
            <person name="Halpern A.L."/>
            <person name="Halter G.M."/>
            <person name="Han M.V."/>
            <person name="Heger A."/>
            <person name="Hillier L."/>
            <person name="Hinrichs A.S."/>
            <person name="Holmes I."/>
            <person name="Hoskins R.A."/>
            <person name="Hubisz M.J."/>
            <person name="Hultmark D."/>
            <person name="Huntley M.A."/>
            <person name="Jaffe D.B."/>
            <person name="Jagadeeshan S."/>
            <person name="Jeck W.R."/>
            <person name="Johnson J."/>
            <person name="Jones C.D."/>
            <person name="Jordan W.C."/>
            <person name="Karpen G.H."/>
            <person name="Kataoka E."/>
            <person name="Keightley P.D."/>
            <person name="Kheradpour P."/>
            <person name="Kirkness E.F."/>
            <person name="Koerich L.B."/>
            <person name="Kristiansen K."/>
            <person name="Kudrna D."/>
            <person name="Kulathinal R.J."/>
            <person name="Kumar S."/>
            <person name="Kwok R."/>
            <person name="Lander E."/>
            <person name="Langley C.H."/>
            <person name="Lapoint R."/>
            <person name="Lazzaro B.P."/>
            <person name="Lee S.J."/>
            <person name="Levesque L."/>
            <person name="Li R."/>
            <person name="Lin C.F."/>
            <person name="Lin M.F."/>
            <person name="Lindblad-Toh K."/>
            <person name="Llopart A."/>
            <person name="Long M."/>
            <person name="Low L."/>
            <person name="Lozovsky E."/>
            <person name="Lu J."/>
            <person name="Luo M."/>
            <person name="Machado C.A."/>
            <person name="Makalowski W."/>
            <person name="Marzo M."/>
            <person name="Matsuda M."/>
            <person name="Matzkin L."/>
            <person name="McAllister B."/>
            <person name="McBride C.S."/>
            <person name="McKernan B."/>
            <person name="McKernan K."/>
            <person name="Mendez-Lago M."/>
            <person name="Minx P."/>
            <person name="Mollenhauer M.U."/>
            <person name="Montooth K."/>
            <person name="Mount S.M."/>
            <person name="Mu X."/>
            <person name="Myers E."/>
            <person name="Negre B."/>
            <person name="Newfeld S."/>
            <person name="Nielsen R."/>
            <person name="Noor M.A."/>
            <person name="O'Grady P."/>
            <person name="Pachter L."/>
            <person name="Papaceit M."/>
            <person name="Parisi M.J."/>
            <person name="Parisi M."/>
            <person name="Parts L."/>
            <person name="Pedersen J.S."/>
            <person name="Pesole G."/>
            <person name="Phillippy A.M."/>
            <person name="Ponting C.P."/>
            <person name="Pop M."/>
            <person name="Porcelli D."/>
            <person name="Powell J.R."/>
            <person name="Prohaska S."/>
            <person name="Pruitt K."/>
            <person name="Puig M."/>
            <person name="Quesneville H."/>
            <person name="Ram K.R."/>
            <person name="Rand D."/>
            <person name="Rasmussen M.D."/>
            <person name="Reed L.K."/>
            <person name="Reenan R."/>
            <person name="Reily A."/>
            <person name="Remington K.A."/>
            <person name="Rieger T.T."/>
            <person name="Ritchie M.G."/>
            <person name="Robin C."/>
            <person name="Rogers Y.H."/>
            <person name="Rohde C."/>
            <person name="Rozas J."/>
            <person name="Rubenfield M.J."/>
            <person name="Ruiz A."/>
            <person name="Russo S."/>
            <person name="Salzberg S.L."/>
            <person name="Sanchez-Gracia A."/>
            <person name="Saranga D.J."/>
            <person name="Sato H."/>
            <person name="Schaeffer S.W."/>
            <person name="Schatz M.C."/>
            <person name="Schlenke T."/>
            <person name="Schwartz R."/>
            <person name="Segarra C."/>
            <person name="Singh R.S."/>
            <person name="Sirot L."/>
            <person name="Sirota M."/>
            <person name="Sisneros N.B."/>
            <person name="Smith C.D."/>
            <person name="Smith T.F."/>
            <person name="Spieth J."/>
            <person name="Stage D.E."/>
            <person name="Stark A."/>
            <person name="Stephan W."/>
            <person name="Strausberg R.L."/>
            <person name="Strempel S."/>
            <person name="Sturgill D."/>
            <person name="Sutton G."/>
            <person name="Sutton G.G."/>
            <person name="Tao W."/>
            <person name="Teichmann S."/>
            <person name="Tobari Y.N."/>
            <person name="Tomimura Y."/>
            <person name="Tsolas J.M."/>
            <person name="Valente V.L."/>
            <person name="Venter E."/>
            <person name="Venter J.C."/>
            <person name="Vicario S."/>
            <person name="Vieira F.G."/>
            <person name="Vilella A.J."/>
            <person name="Villasante A."/>
            <person name="Walenz B."/>
            <person name="Wang J."/>
            <person name="Wasserman M."/>
            <person name="Watts T."/>
            <person name="Wilson D."/>
            <person name="Wilson R.K."/>
            <person name="Wing R.A."/>
            <person name="Wolfner M.F."/>
            <person name="Wong A."/>
            <person name="Wong G.K."/>
            <person name="Wu C.I."/>
            <person name="Wu G."/>
            <person name="Yamamoto D."/>
            <person name="Yang H.P."/>
            <person name="Yang S.P."/>
            <person name="Yorke J.A."/>
            <person name="Yoshida K."/>
            <person name="Zdobnov E."/>
            <person name="Zhang P."/>
            <person name="Zhang Y."/>
            <person name="Zimin A.V."/>
            <person name="Baldwin J."/>
            <person name="Abdouelleil A."/>
            <person name="Abdulkadir J."/>
            <person name="Abebe A."/>
            <person name="Abera B."/>
            <person name="Abreu J."/>
            <person name="Acer S.C."/>
            <person name="Aftuck L."/>
            <person name="Alexander A."/>
            <person name="An P."/>
            <person name="Anderson E."/>
            <person name="Anderson S."/>
            <person name="Arachi H."/>
            <person name="Azer M."/>
            <person name="Bachantsang P."/>
            <person name="Barry A."/>
            <person name="Bayul T."/>
            <person name="Berlin A."/>
            <person name="Bessette D."/>
            <person name="Bloom T."/>
            <person name="Blye J."/>
            <person name="Boguslavskiy L."/>
            <person name="Bonnet C."/>
            <person name="Boukhgalter B."/>
            <person name="Bourzgui I."/>
            <person name="Brown A."/>
            <person name="Cahill P."/>
            <person name="Channer S."/>
            <person name="Cheshatsang Y."/>
            <person name="Chuda L."/>
            <person name="Citroen M."/>
            <person name="Collymore A."/>
            <person name="Cooke P."/>
            <person name="Costello M."/>
            <person name="D'Aco K."/>
            <person name="Daza R."/>
            <person name="De Haan G."/>
            <person name="DeGray S."/>
            <person name="DeMaso C."/>
            <person name="Dhargay N."/>
            <person name="Dooley K."/>
            <person name="Dooley E."/>
            <person name="Doricent M."/>
            <person name="Dorje P."/>
            <person name="Dorjee K."/>
            <person name="Dupes A."/>
            <person name="Elong R."/>
            <person name="Falk J."/>
            <person name="Farina A."/>
            <person name="Faro S."/>
            <person name="Ferguson D."/>
            <person name="Fisher S."/>
            <person name="Foley C.D."/>
            <person name="Franke A."/>
            <person name="Friedrich D."/>
            <person name="Gadbois L."/>
            <person name="Gearin G."/>
            <person name="Gearin C.R."/>
            <person name="Giannoukos G."/>
            <person name="Goode T."/>
            <person name="Graham J."/>
            <person name="Grandbois E."/>
            <person name="Grewal S."/>
            <person name="Gyaltsen K."/>
            <person name="Hafez N."/>
            <person name="Hagos B."/>
            <person name="Hall J."/>
            <person name="Henson C."/>
            <person name="Hollinger A."/>
            <person name="Honan T."/>
            <person name="Huard M.D."/>
            <person name="Hughes L."/>
            <person name="Hurhula B."/>
            <person name="Husby M.E."/>
            <person name="Kamat A."/>
            <person name="Kanga B."/>
            <person name="Kashin S."/>
            <person name="Khazanovich D."/>
            <person name="Kisner P."/>
            <person name="Lance K."/>
            <person name="Lara M."/>
            <person name="Lee W."/>
            <person name="Lennon N."/>
            <person name="Letendre F."/>
            <person name="LeVine R."/>
            <person name="Lipovsky A."/>
            <person name="Liu X."/>
            <person name="Liu J."/>
            <person name="Liu S."/>
            <person name="Lokyitsang T."/>
            <person name="Lokyitsang Y."/>
            <person name="Lubonja R."/>
            <person name="Lui A."/>
            <person name="MacDonald P."/>
            <person name="Magnisalis V."/>
            <person name="Maru K."/>
            <person name="Matthews C."/>
            <person name="McCusker W."/>
            <person name="McDonough S."/>
            <person name="Mehta T."/>
            <person name="Meldrim J."/>
            <person name="Meneus L."/>
            <person name="Mihai O."/>
            <person name="Mihalev A."/>
            <person name="Mihova T."/>
            <person name="Mittelman R."/>
            <person name="Mlenga V."/>
            <person name="Montmayeur A."/>
            <person name="Mulrain L."/>
            <person name="Navidi A."/>
            <person name="Naylor J."/>
            <person name="Negash T."/>
            <person name="Nguyen T."/>
            <person name="Nguyen N."/>
            <person name="Nicol R."/>
            <person name="Norbu C."/>
            <person name="Norbu N."/>
            <person name="Novod N."/>
            <person name="O'Neill B."/>
            <person name="Osman S."/>
            <person name="Markiewicz E."/>
            <person name="Oyono O.L."/>
            <person name="Patti C."/>
            <person name="Phunkhang P."/>
            <person name="Pierre F."/>
            <person name="Priest M."/>
            <person name="Raghuraman S."/>
            <person name="Rege F."/>
            <person name="Reyes R."/>
            <person name="Rise C."/>
            <person name="Rogov P."/>
            <person name="Ross K."/>
            <person name="Ryan E."/>
            <person name="Settipalli S."/>
            <person name="Shea T."/>
            <person name="Sherpa N."/>
            <person name="Shi L."/>
            <person name="Shih D."/>
            <person name="Sparrow T."/>
            <person name="Spaulding J."/>
            <person name="Stalker J."/>
            <person name="Stange-Thomann N."/>
            <person name="Stavropoulos S."/>
            <person name="Stone C."/>
            <person name="Strader C."/>
            <person name="Tesfaye S."/>
            <person name="Thomson T."/>
            <person name="Thoulutsang Y."/>
            <person name="Thoulutsang D."/>
            <person name="Topham K."/>
            <person name="Topping I."/>
            <person name="Tsamla T."/>
            <person name="Vassiliev H."/>
            <person name="Vo A."/>
            <person name="Wangchuk T."/>
            <person name="Wangdi T."/>
            <person name="Weiand M."/>
            <person name="Wilkinson J."/>
            <person name="Wilson A."/>
            <person name="Yadav S."/>
            <person name="Young G."/>
            <person name="Yu Q."/>
            <person name="Zembek L."/>
            <person name="Zhong D."/>
            <person name="Zimmer A."/>
            <person name="Zwirko Z."/>
            <person name="Jaffe D.B."/>
            <person name="Alvarez P."/>
            <person name="Brockman W."/>
            <person name="Butler J."/>
            <person name="Chin C."/>
            <person name="Gnerre S."/>
            <person name="Grabherr M."/>
            <person name="Kleber M."/>
            <person name="Mauceli E."/>
            <person name="MacCallum I."/>
        </authorList>
    </citation>
    <scope>NUCLEOTIDE SEQUENCE [LARGE SCALE GENOMIC DNA]</scope>
    <source>
        <strain evidence="3">Tucson 14030-0811.24</strain>
    </source>
</reference>
<dbReference type="Proteomes" id="UP000007798">
    <property type="component" value="Unassembled WGS sequence"/>
</dbReference>
<evidence type="ECO:0000256" key="1">
    <source>
        <dbReference type="SAM" id="MobiDB-lite"/>
    </source>
</evidence>
<dbReference type="InParanoid" id="B4NA77"/>
<feature type="compositionally biased region" description="Polar residues" evidence="1">
    <location>
        <begin position="148"/>
        <end position="165"/>
    </location>
</feature>
<dbReference type="OMA" id="LVMRDWK"/>